<evidence type="ECO:0000256" key="4">
    <source>
        <dbReference type="ARBA" id="ARBA00023002"/>
    </source>
</evidence>
<proteinExistence type="predicted"/>
<dbReference type="PRINTS" id="PR00469">
    <property type="entry name" value="PNDRDTASEII"/>
</dbReference>
<dbReference type="InterPro" id="IPR013785">
    <property type="entry name" value="Aldolase_TIM"/>
</dbReference>
<comment type="cofactor">
    <cofactor evidence="1">
        <name>FMN</name>
        <dbReference type="ChEBI" id="CHEBI:58210"/>
    </cofactor>
</comment>
<reference evidence="6" key="1">
    <citation type="submission" date="2019-08" db="EMBL/GenBank/DDBJ databases">
        <authorList>
            <person name="Kucharzyk K."/>
            <person name="Murdoch R.W."/>
            <person name="Higgins S."/>
            <person name="Loffler F."/>
        </authorList>
    </citation>
    <scope>NUCLEOTIDE SEQUENCE</scope>
</reference>
<evidence type="ECO:0000313" key="6">
    <source>
        <dbReference type="EMBL" id="MPM95978.1"/>
    </source>
</evidence>
<feature type="domain" description="FAD/NAD(P)-binding" evidence="5">
    <location>
        <begin position="51"/>
        <end position="285"/>
    </location>
</feature>
<dbReference type="PRINTS" id="PR00368">
    <property type="entry name" value="FADPNR"/>
</dbReference>
<gene>
    <name evidence="6" type="primary">fldZ_8</name>
    <name evidence="6" type="ORF">SDC9_143134</name>
</gene>
<accession>A0A645E3J6</accession>
<keyword evidence="3" id="KW-0288">FMN</keyword>
<dbReference type="EMBL" id="VSSQ01042402">
    <property type="protein sequence ID" value="MPM95978.1"/>
    <property type="molecule type" value="Genomic_DNA"/>
</dbReference>
<name>A0A645E3J6_9ZZZZ</name>
<dbReference type="AlphaFoldDB" id="A0A645E3J6"/>
<evidence type="ECO:0000256" key="1">
    <source>
        <dbReference type="ARBA" id="ARBA00001917"/>
    </source>
</evidence>
<evidence type="ECO:0000256" key="2">
    <source>
        <dbReference type="ARBA" id="ARBA00022630"/>
    </source>
</evidence>
<sequence>MAGKPESIRPCIGCHIGCMGRMFEGKPESCTVNPAVGREKEYEIVPAREKKKVMVIGGGVAGMEAARVCMKRQHDVILYEKTDRLGGHLNEASGPDFKADDRRLLQWYQHELEELKVPVIKGTEVDTKLIEKENPDVIIVATGSFPLKLDFPGADKSNVAYAADILEGKKQAGNDVVLIGGGLVGCETALYLAKQSKKVTVVEALGDLMLSRKPIPHMNKTMLIDLLKANQVDVILNSYLAEVTDKAAIISDKSGKRTSLKADTVIISVGYKPDDTLFKNLNGKFGELYLIGDAREAANLMNSIWDAYDVARTI</sequence>
<dbReference type="Pfam" id="PF07992">
    <property type="entry name" value="Pyr_redox_2"/>
    <property type="match status" value="1"/>
</dbReference>
<dbReference type="SUPFAM" id="SSF51905">
    <property type="entry name" value="FAD/NAD(P)-binding domain"/>
    <property type="match status" value="1"/>
</dbReference>
<dbReference type="InterPro" id="IPR023753">
    <property type="entry name" value="FAD/NAD-binding_dom"/>
</dbReference>
<organism evidence="6">
    <name type="scientific">bioreactor metagenome</name>
    <dbReference type="NCBI Taxonomy" id="1076179"/>
    <lineage>
        <taxon>unclassified sequences</taxon>
        <taxon>metagenomes</taxon>
        <taxon>ecological metagenomes</taxon>
    </lineage>
</organism>
<evidence type="ECO:0000256" key="3">
    <source>
        <dbReference type="ARBA" id="ARBA00022643"/>
    </source>
</evidence>
<dbReference type="GO" id="GO:0016491">
    <property type="term" value="F:oxidoreductase activity"/>
    <property type="evidence" value="ECO:0007669"/>
    <property type="project" value="UniProtKB-KW"/>
</dbReference>
<dbReference type="InterPro" id="IPR051793">
    <property type="entry name" value="NADH:flavin_oxidoreductase"/>
</dbReference>
<dbReference type="Gene3D" id="3.40.50.720">
    <property type="entry name" value="NAD(P)-binding Rossmann-like Domain"/>
    <property type="match status" value="1"/>
</dbReference>
<keyword evidence="4 6" id="KW-0560">Oxidoreductase</keyword>
<dbReference type="EC" id="1.3.1.-" evidence="6"/>
<comment type="caution">
    <text evidence="6">The sequence shown here is derived from an EMBL/GenBank/DDBJ whole genome shotgun (WGS) entry which is preliminary data.</text>
</comment>
<dbReference type="PANTHER" id="PTHR42917:SF2">
    <property type="entry name" value="2,4-DIENOYL-COA REDUCTASE [(2E)-ENOYL-COA-PRODUCING]"/>
    <property type="match status" value="1"/>
</dbReference>
<protein>
    <submittedName>
        <fullName evidence="6">Cinnamate reductase</fullName>
        <ecNumber evidence="6">1.3.1.-</ecNumber>
    </submittedName>
</protein>
<dbReference type="InterPro" id="IPR036188">
    <property type="entry name" value="FAD/NAD-bd_sf"/>
</dbReference>
<evidence type="ECO:0000259" key="5">
    <source>
        <dbReference type="Pfam" id="PF07992"/>
    </source>
</evidence>
<dbReference type="PANTHER" id="PTHR42917">
    <property type="entry name" value="2,4-DIENOYL-COA REDUCTASE"/>
    <property type="match status" value="1"/>
</dbReference>
<dbReference type="Gene3D" id="3.50.50.60">
    <property type="entry name" value="FAD/NAD(P)-binding domain"/>
    <property type="match status" value="1"/>
</dbReference>
<dbReference type="Gene3D" id="3.20.20.70">
    <property type="entry name" value="Aldolase class I"/>
    <property type="match status" value="1"/>
</dbReference>
<keyword evidence="2" id="KW-0285">Flavoprotein</keyword>